<keyword evidence="2" id="KW-1185">Reference proteome</keyword>
<gene>
    <name evidence="1" type="ORF">FHW16_005405</name>
</gene>
<proteinExistence type="predicted"/>
<evidence type="ECO:0000313" key="2">
    <source>
        <dbReference type="Proteomes" id="UP000549052"/>
    </source>
</evidence>
<reference evidence="1 2" key="1">
    <citation type="submission" date="2020-07" db="EMBL/GenBank/DDBJ databases">
        <title>Genomic Encyclopedia of Type Strains, Phase IV (KMG-V): Genome sequencing to study the core and pangenomes of soil and plant-associated prokaryotes.</title>
        <authorList>
            <person name="Whitman W."/>
        </authorList>
    </citation>
    <scope>NUCLEOTIDE SEQUENCE [LARGE SCALE GENOMIC DNA]</scope>
    <source>
        <strain evidence="1 2">AN3</strain>
    </source>
</reference>
<organism evidence="1 2">
    <name type="scientific">Phyllobacterium myrsinacearum</name>
    <dbReference type="NCBI Taxonomy" id="28101"/>
    <lineage>
        <taxon>Bacteria</taxon>
        <taxon>Pseudomonadati</taxon>
        <taxon>Pseudomonadota</taxon>
        <taxon>Alphaproteobacteria</taxon>
        <taxon>Hyphomicrobiales</taxon>
        <taxon>Phyllobacteriaceae</taxon>
        <taxon>Phyllobacterium</taxon>
    </lineage>
</organism>
<protein>
    <submittedName>
        <fullName evidence="1">Uncharacterized protein</fullName>
    </submittedName>
</protein>
<evidence type="ECO:0000313" key="1">
    <source>
        <dbReference type="EMBL" id="MBA8881660.1"/>
    </source>
</evidence>
<name>A0A839EYW1_9HYPH</name>
<sequence>MNTTMESAVTLNWRQGFRDRGMELYEFNDATTVRTMLRFGREWIRDDDAVVALLCGFPDDQAEWIADTKPTRDKLITVIEELEGWLECKGLVE</sequence>
<comment type="caution">
    <text evidence="1">The sequence shown here is derived from an EMBL/GenBank/DDBJ whole genome shotgun (WGS) entry which is preliminary data.</text>
</comment>
<dbReference type="RefSeq" id="WP_182552221.1">
    <property type="nucleotide sequence ID" value="NZ_JACGXN010000016.1"/>
</dbReference>
<accession>A0A839EYW1</accession>
<dbReference type="EMBL" id="JACGXN010000016">
    <property type="protein sequence ID" value="MBA8881660.1"/>
    <property type="molecule type" value="Genomic_DNA"/>
</dbReference>
<dbReference type="Proteomes" id="UP000549052">
    <property type="component" value="Unassembled WGS sequence"/>
</dbReference>
<dbReference type="AlphaFoldDB" id="A0A839EYW1"/>